<evidence type="ECO:0000256" key="3">
    <source>
        <dbReference type="ARBA" id="ARBA00022989"/>
    </source>
</evidence>
<feature type="transmembrane region" description="Helical" evidence="5">
    <location>
        <begin position="51"/>
        <end position="77"/>
    </location>
</feature>
<feature type="transmembrane region" description="Helical" evidence="5">
    <location>
        <begin position="272"/>
        <end position="305"/>
    </location>
</feature>
<dbReference type="PANTHER" id="PTHR37422">
    <property type="entry name" value="TEICHURONIC ACID BIOSYNTHESIS PROTEIN TUAE"/>
    <property type="match status" value="1"/>
</dbReference>
<accession>A0A934SYT0</accession>
<dbReference type="InterPro" id="IPR051533">
    <property type="entry name" value="WaaL-like"/>
</dbReference>
<name>A0A934SYT0_9BURK</name>
<dbReference type="RefSeq" id="WP_200598406.1">
    <property type="nucleotide sequence ID" value="NZ_JAEPBG010000035.1"/>
</dbReference>
<evidence type="ECO:0000259" key="6">
    <source>
        <dbReference type="Pfam" id="PF04932"/>
    </source>
</evidence>
<protein>
    <submittedName>
        <fullName evidence="7">O-antigen ligase family protein</fullName>
    </submittedName>
</protein>
<sequence length="496" mass="53823">MAYSGDSSLRRPGAAGSGNTVSAALVVVGAALAAALMGAGIVLLNPALTMMLAALLALCSYIIFDFRVGVVLTSLIIPLYETSFFPHQMFGITGANPFNLLILATTASYLLRRMKREAPYRLIPKRMLWLYLVPIGLASLHGAMHVHEIPFAALAAKDILFFTDIPGYLRDNLIRPLMLVLYALLLAAAIRDSKRPALFLIPYLLSIWMLAGLMVVTAILRTGGNPAAIATDRQLLTESMGMHANELGLFFNISYAVLLFSLGKVRGKLARLAYIASIGMVVAATLMTFSRGAFVGTAVVTVLFLLSRRKFYVIVIGVVLLGASVPLLPEAIRERALVGIEDRNVNVIAAGRTDKIWLPLLDFALEDPVLGHGLAATLWSEPMKKDPTFDVGHAHNAYLNTFLDMGAVGLVILLGFFILQLREFRQLGRDASIAPLLQGVFQGAAVAVIVLFVQGMTDDRLTPTASQISLWFVIGMSIGMSERLLRARRSDAKREQ</sequence>
<keyword evidence="8" id="KW-1185">Reference proteome</keyword>
<feature type="transmembrane region" description="Helical" evidence="5">
    <location>
        <begin position="173"/>
        <end position="190"/>
    </location>
</feature>
<feature type="transmembrane region" description="Helical" evidence="5">
    <location>
        <begin position="131"/>
        <end position="153"/>
    </location>
</feature>
<proteinExistence type="predicted"/>
<comment type="caution">
    <text evidence="7">The sequence shown here is derived from an EMBL/GenBank/DDBJ whole genome shotgun (WGS) entry which is preliminary data.</text>
</comment>
<evidence type="ECO:0000256" key="5">
    <source>
        <dbReference type="SAM" id="Phobius"/>
    </source>
</evidence>
<dbReference type="InterPro" id="IPR007016">
    <property type="entry name" value="O-antigen_ligase-rel_domated"/>
</dbReference>
<comment type="subcellular location">
    <subcellularLocation>
        <location evidence="1">Membrane</location>
        <topology evidence="1">Multi-pass membrane protein</topology>
    </subcellularLocation>
</comment>
<dbReference type="Pfam" id="PF04932">
    <property type="entry name" value="Wzy_C"/>
    <property type="match status" value="1"/>
</dbReference>
<keyword evidence="4 5" id="KW-0472">Membrane</keyword>
<feature type="transmembrane region" description="Helical" evidence="5">
    <location>
        <begin position="89"/>
        <end position="111"/>
    </location>
</feature>
<dbReference type="AlphaFoldDB" id="A0A934SYT0"/>
<dbReference type="GO" id="GO:0016020">
    <property type="term" value="C:membrane"/>
    <property type="evidence" value="ECO:0007669"/>
    <property type="project" value="UniProtKB-SubCell"/>
</dbReference>
<evidence type="ECO:0000256" key="1">
    <source>
        <dbReference type="ARBA" id="ARBA00004141"/>
    </source>
</evidence>
<feature type="transmembrane region" description="Helical" evidence="5">
    <location>
        <begin position="433"/>
        <end position="456"/>
    </location>
</feature>
<dbReference type="GO" id="GO:0016874">
    <property type="term" value="F:ligase activity"/>
    <property type="evidence" value="ECO:0007669"/>
    <property type="project" value="UniProtKB-KW"/>
</dbReference>
<feature type="transmembrane region" description="Helical" evidence="5">
    <location>
        <begin position="311"/>
        <end position="328"/>
    </location>
</feature>
<dbReference type="PANTHER" id="PTHR37422:SF13">
    <property type="entry name" value="LIPOPOLYSACCHARIDE BIOSYNTHESIS PROTEIN PA4999-RELATED"/>
    <property type="match status" value="1"/>
</dbReference>
<evidence type="ECO:0000313" key="7">
    <source>
        <dbReference type="EMBL" id="MBK4739035.1"/>
    </source>
</evidence>
<gene>
    <name evidence="7" type="ORF">JJB74_30905</name>
</gene>
<dbReference type="Proteomes" id="UP000622890">
    <property type="component" value="Unassembled WGS sequence"/>
</dbReference>
<reference evidence="7" key="1">
    <citation type="submission" date="2021-01" db="EMBL/GenBank/DDBJ databases">
        <title>Genome sequence of strain Noviherbaspirillum sp. DKR-6.</title>
        <authorList>
            <person name="Chaudhary D.K."/>
        </authorList>
    </citation>
    <scope>NUCLEOTIDE SEQUENCE</scope>
    <source>
        <strain evidence="7">DKR-6</strain>
    </source>
</reference>
<dbReference type="EMBL" id="JAEPBG010000035">
    <property type="protein sequence ID" value="MBK4739035.1"/>
    <property type="molecule type" value="Genomic_DNA"/>
</dbReference>
<feature type="transmembrane region" description="Helical" evidence="5">
    <location>
        <begin position="240"/>
        <end position="260"/>
    </location>
</feature>
<evidence type="ECO:0000256" key="4">
    <source>
        <dbReference type="ARBA" id="ARBA00023136"/>
    </source>
</evidence>
<feature type="transmembrane region" description="Helical" evidence="5">
    <location>
        <begin position="197"/>
        <end position="220"/>
    </location>
</feature>
<evidence type="ECO:0000256" key="2">
    <source>
        <dbReference type="ARBA" id="ARBA00022692"/>
    </source>
</evidence>
<feature type="transmembrane region" description="Helical" evidence="5">
    <location>
        <begin position="20"/>
        <end position="44"/>
    </location>
</feature>
<evidence type="ECO:0000313" key="8">
    <source>
        <dbReference type="Proteomes" id="UP000622890"/>
    </source>
</evidence>
<keyword evidence="3 5" id="KW-1133">Transmembrane helix</keyword>
<feature type="transmembrane region" description="Helical" evidence="5">
    <location>
        <begin position="399"/>
        <end position="421"/>
    </location>
</feature>
<feature type="domain" description="O-antigen ligase-related" evidence="6">
    <location>
        <begin position="281"/>
        <end position="414"/>
    </location>
</feature>
<organism evidence="7 8">
    <name type="scientific">Noviherbaspirillum pedocola</name>
    <dbReference type="NCBI Taxonomy" id="2801341"/>
    <lineage>
        <taxon>Bacteria</taxon>
        <taxon>Pseudomonadati</taxon>
        <taxon>Pseudomonadota</taxon>
        <taxon>Betaproteobacteria</taxon>
        <taxon>Burkholderiales</taxon>
        <taxon>Oxalobacteraceae</taxon>
        <taxon>Noviherbaspirillum</taxon>
    </lineage>
</organism>
<keyword evidence="2 5" id="KW-0812">Transmembrane</keyword>
<keyword evidence="7" id="KW-0436">Ligase</keyword>
<feature type="transmembrane region" description="Helical" evidence="5">
    <location>
        <begin position="468"/>
        <end position="485"/>
    </location>
</feature>